<dbReference type="PANTHER" id="PTHR47371:SF3">
    <property type="entry name" value="PHOSPHOGLYCEROL TRANSFERASE I"/>
    <property type="match status" value="1"/>
</dbReference>
<dbReference type="Pfam" id="PF00884">
    <property type="entry name" value="Sulfatase"/>
    <property type="match status" value="1"/>
</dbReference>
<dbReference type="InterPro" id="IPR050448">
    <property type="entry name" value="OpgB/LTA_synthase_biosynth"/>
</dbReference>
<evidence type="ECO:0000256" key="6">
    <source>
        <dbReference type="PIRSR" id="PIRSR005091-1"/>
    </source>
</evidence>
<dbReference type="EMBL" id="JACCJZ010000010">
    <property type="protein sequence ID" value="NYZ61961.1"/>
    <property type="molecule type" value="Genomic_DNA"/>
</dbReference>
<dbReference type="Gene3D" id="3.40.720.10">
    <property type="entry name" value="Alkaline Phosphatase, subunit A"/>
    <property type="match status" value="1"/>
</dbReference>
<dbReference type="SUPFAM" id="SSF53649">
    <property type="entry name" value="Alkaline phosphatase-like"/>
    <property type="match status" value="1"/>
</dbReference>
<evidence type="ECO:0000259" key="10">
    <source>
        <dbReference type="Pfam" id="PF00884"/>
    </source>
</evidence>
<dbReference type="GO" id="GO:0046872">
    <property type="term" value="F:metal ion binding"/>
    <property type="evidence" value="ECO:0007669"/>
    <property type="project" value="UniProtKB-KW"/>
</dbReference>
<proteinExistence type="predicted"/>
<dbReference type="Proteomes" id="UP000589896">
    <property type="component" value="Unassembled WGS sequence"/>
</dbReference>
<evidence type="ECO:0000256" key="2">
    <source>
        <dbReference type="ARBA" id="ARBA00022475"/>
    </source>
</evidence>
<keyword evidence="7" id="KW-0479">Metal-binding</keyword>
<dbReference type="InterPro" id="IPR017850">
    <property type="entry name" value="Alkaline_phosphatase_core_sf"/>
</dbReference>
<accession>A0A7Z0QNN8</accession>
<protein>
    <submittedName>
        <fullName evidence="11">LTA synthase family protein</fullName>
    </submittedName>
</protein>
<sequence>MSRSFPRPVSGLAPFLLVFVAGLALLSASRLGLSLWHAGAVEAVDGWAPVLLQGLRVDVATMCMLLGVAAALYLLLPVGLRTRRWVRAVFAGWLTLALVLPLTLELATPAFMHEYGLRPNRVFVEYLLYPQEIASTLGKGHLASSLLTLALSMAAALLGYRVIRRALARAGSADSGWTLRLGLAVLVVALSAMGIRSTLGHRPMNPALLAFSSDATVNTLPLNSFYSVAFSIRDLLRDDPGARLYDTATPDAAVAAYMHARTGTSLAASTSAPVLVDHAPAYTGRPRNLVIVLEESLGAQFVGSLGGLPLTPNYDRLAAQGWAFDRLYATGTRSVRGIEAVISGYTPTPSQATVKRPRAQGQFFTLASVLARHGYDTTFYYGGESHFDNMRGFLLSNGFSRIVDRKDYDAPAFVGSWGVSDEDLFDHAHAEFTRLHAAGTPFLGFVFTSSNHDPFEFPDGRIELHDAQKATRNNAAKYADYALGRFMDQAMASSYRDDTVFLIVADHDSRAFGRTLVPVDNFHIPGLIVAPGLAPRRDERLVSQIDLGPTLLSLAGIDDPTPMIGVDLTRPGGPGRALMQYDQTFAYMTDDAMVVLQPSQAPLAFVRRADGALQPQATAPPGLVRDATMHALWGTLAYEHGWHSLPDARADAGAGRVLSAARAR</sequence>
<organism evidence="11 12">
    <name type="scientific">Luteimonas deserti</name>
    <dbReference type="NCBI Taxonomy" id="2752306"/>
    <lineage>
        <taxon>Bacteria</taxon>
        <taxon>Pseudomonadati</taxon>
        <taxon>Pseudomonadota</taxon>
        <taxon>Gammaproteobacteria</taxon>
        <taxon>Lysobacterales</taxon>
        <taxon>Lysobacteraceae</taxon>
        <taxon>Luteimonas</taxon>
    </lineage>
</organism>
<evidence type="ECO:0000256" key="1">
    <source>
        <dbReference type="ARBA" id="ARBA00004651"/>
    </source>
</evidence>
<gene>
    <name evidence="11" type="ORF">H0E82_04170</name>
</gene>
<evidence type="ECO:0000256" key="9">
    <source>
        <dbReference type="SAM" id="Phobius"/>
    </source>
</evidence>
<feature type="binding site" evidence="7">
    <location>
        <position position="452"/>
    </location>
    <ligand>
        <name>substrate</name>
    </ligand>
</feature>
<feature type="transmembrane region" description="Helical" evidence="9">
    <location>
        <begin position="59"/>
        <end position="76"/>
    </location>
</feature>
<dbReference type="GO" id="GO:0005886">
    <property type="term" value="C:plasma membrane"/>
    <property type="evidence" value="ECO:0007669"/>
    <property type="project" value="UniProtKB-SubCell"/>
</dbReference>
<evidence type="ECO:0000313" key="11">
    <source>
        <dbReference type="EMBL" id="NYZ61961.1"/>
    </source>
</evidence>
<evidence type="ECO:0000256" key="5">
    <source>
        <dbReference type="ARBA" id="ARBA00023136"/>
    </source>
</evidence>
<feature type="binding site" evidence="8">
    <location>
        <position position="506"/>
    </location>
    <ligand>
        <name>Mn(2+)</name>
        <dbReference type="ChEBI" id="CHEBI:29035"/>
    </ligand>
</feature>
<dbReference type="CDD" id="cd16015">
    <property type="entry name" value="LTA_synthase"/>
    <property type="match status" value="1"/>
</dbReference>
<evidence type="ECO:0000256" key="3">
    <source>
        <dbReference type="ARBA" id="ARBA00022692"/>
    </source>
</evidence>
<keyword evidence="7" id="KW-0464">Manganese</keyword>
<keyword evidence="3 9" id="KW-0812">Transmembrane</keyword>
<comment type="subcellular location">
    <subcellularLocation>
        <location evidence="1">Cell membrane</location>
        <topology evidence="1">Multi-pass membrane protein</topology>
    </subcellularLocation>
</comment>
<dbReference type="AlphaFoldDB" id="A0A7Z0QNN8"/>
<dbReference type="InterPro" id="IPR000917">
    <property type="entry name" value="Sulfatase_N"/>
</dbReference>
<feature type="binding site" evidence="8">
    <location>
        <position position="295"/>
    </location>
    <ligand>
        <name>Mn(2+)</name>
        <dbReference type="ChEBI" id="CHEBI:29035"/>
    </ligand>
</feature>
<evidence type="ECO:0000313" key="12">
    <source>
        <dbReference type="Proteomes" id="UP000589896"/>
    </source>
</evidence>
<feature type="active site" evidence="6">
    <location>
        <position position="334"/>
    </location>
</feature>
<feature type="transmembrane region" description="Helical" evidence="9">
    <location>
        <begin position="88"/>
        <end position="112"/>
    </location>
</feature>
<dbReference type="InterPro" id="IPR012160">
    <property type="entry name" value="LtaS-like"/>
</dbReference>
<feature type="binding site" evidence="8">
    <location>
        <position position="507"/>
    </location>
    <ligand>
        <name>Mn(2+)</name>
        <dbReference type="ChEBI" id="CHEBI:29035"/>
    </ligand>
</feature>
<dbReference type="PIRSF" id="PIRSF005091">
    <property type="entry name" value="Mmb_sulf_HI1246"/>
    <property type="match status" value="1"/>
</dbReference>
<reference evidence="11 12" key="1">
    <citation type="submission" date="2020-07" db="EMBL/GenBank/DDBJ databases">
        <title>isolation of Luteimonas sp. SJ-16.</title>
        <authorList>
            <person name="Huang X.-X."/>
            <person name="Xu L."/>
            <person name="Sun J.-Q."/>
        </authorList>
    </citation>
    <scope>NUCLEOTIDE SEQUENCE [LARGE SCALE GENOMIC DNA]</scope>
    <source>
        <strain evidence="11 12">SJ-16</strain>
    </source>
</reference>
<evidence type="ECO:0000256" key="7">
    <source>
        <dbReference type="PIRSR" id="PIRSR005091-2"/>
    </source>
</evidence>
<keyword evidence="5 9" id="KW-0472">Membrane</keyword>
<feature type="domain" description="Sulfatase N-terminal" evidence="10">
    <location>
        <begin position="287"/>
        <end position="557"/>
    </location>
</feature>
<feature type="transmembrane region" description="Helical" evidence="9">
    <location>
        <begin position="142"/>
        <end position="163"/>
    </location>
</feature>
<dbReference type="PANTHER" id="PTHR47371">
    <property type="entry name" value="LIPOTEICHOIC ACID SYNTHASE"/>
    <property type="match status" value="1"/>
</dbReference>
<dbReference type="RefSeq" id="WP_180544100.1">
    <property type="nucleotide sequence ID" value="NZ_JACCJZ010000010.1"/>
</dbReference>
<feature type="transmembrane region" description="Helical" evidence="9">
    <location>
        <begin position="175"/>
        <end position="195"/>
    </location>
</feature>
<comment type="caution">
    <text evidence="11">The sequence shown here is derived from an EMBL/GenBank/DDBJ whole genome shotgun (WGS) entry which is preliminary data.</text>
</comment>
<dbReference type="Gene3D" id="3.30.1120.80">
    <property type="match status" value="1"/>
</dbReference>
<keyword evidence="2" id="KW-1003">Cell membrane</keyword>
<name>A0A7Z0QNN8_9GAMM</name>
<keyword evidence="12" id="KW-1185">Reference proteome</keyword>
<evidence type="ECO:0000256" key="8">
    <source>
        <dbReference type="PIRSR" id="PIRSR005091-3"/>
    </source>
</evidence>
<keyword evidence="4 9" id="KW-1133">Transmembrane helix</keyword>
<evidence type="ECO:0000256" key="4">
    <source>
        <dbReference type="ARBA" id="ARBA00022989"/>
    </source>
</evidence>